<dbReference type="PROSITE" id="PS50994">
    <property type="entry name" value="INTEGRASE"/>
    <property type="match status" value="1"/>
</dbReference>
<evidence type="ECO:0000313" key="3">
    <source>
        <dbReference type="Proteomes" id="UP000326396"/>
    </source>
</evidence>
<proteinExistence type="predicted"/>
<dbReference type="Proteomes" id="UP000326396">
    <property type="component" value="Linkage Group LG7"/>
</dbReference>
<dbReference type="Gene3D" id="3.30.420.10">
    <property type="entry name" value="Ribonuclease H-like superfamily/Ribonuclease H"/>
    <property type="match status" value="1"/>
</dbReference>
<dbReference type="InterPro" id="IPR036397">
    <property type="entry name" value="RNaseH_sf"/>
</dbReference>
<dbReference type="SUPFAM" id="SSF53098">
    <property type="entry name" value="Ribonuclease H-like"/>
    <property type="match status" value="1"/>
</dbReference>
<gene>
    <name evidence="2" type="ORF">E3N88_36398</name>
</gene>
<dbReference type="InterPro" id="IPR023780">
    <property type="entry name" value="Chromo_domain"/>
</dbReference>
<dbReference type="InterPro" id="IPR016197">
    <property type="entry name" value="Chromo-like_dom_sf"/>
</dbReference>
<accession>A0A5N6M460</accession>
<dbReference type="Gene3D" id="2.40.50.40">
    <property type="match status" value="1"/>
</dbReference>
<dbReference type="InterPro" id="IPR012337">
    <property type="entry name" value="RNaseH-like_sf"/>
</dbReference>
<dbReference type="GO" id="GO:0003676">
    <property type="term" value="F:nucleic acid binding"/>
    <property type="evidence" value="ECO:0007669"/>
    <property type="project" value="InterPro"/>
</dbReference>
<protein>
    <recommendedName>
        <fullName evidence="1">Integrase catalytic domain-containing protein</fullName>
    </recommendedName>
</protein>
<evidence type="ECO:0000259" key="1">
    <source>
        <dbReference type="PROSITE" id="PS50994"/>
    </source>
</evidence>
<name>A0A5N6M460_9ASTR</name>
<dbReference type="OrthoDB" id="5554229at2759"/>
<evidence type="ECO:0000313" key="2">
    <source>
        <dbReference type="EMBL" id="KAD3068518.1"/>
    </source>
</evidence>
<feature type="domain" description="Integrase catalytic" evidence="1">
    <location>
        <begin position="1"/>
        <end position="66"/>
    </location>
</feature>
<comment type="caution">
    <text evidence="2">The sequence shown here is derived from an EMBL/GenBank/DDBJ whole genome shotgun (WGS) entry which is preliminary data.</text>
</comment>
<dbReference type="InterPro" id="IPR001584">
    <property type="entry name" value="Integrase_cat-core"/>
</dbReference>
<dbReference type="AlphaFoldDB" id="A0A5N6M460"/>
<dbReference type="EMBL" id="SZYD01000017">
    <property type="protein sequence ID" value="KAD3068518.1"/>
    <property type="molecule type" value="Genomic_DNA"/>
</dbReference>
<reference evidence="2 3" key="1">
    <citation type="submission" date="2019-05" db="EMBL/GenBank/DDBJ databases">
        <title>Mikania micrantha, genome provides insights into the molecular mechanism of rapid growth.</title>
        <authorList>
            <person name="Liu B."/>
        </authorList>
    </citation>
    <scope>NUCLEOTIDE SEQUENCE [LARGE SCALE GENOMIC DNA]</scope>
    <source>
        <strain evidence="2">NLD-2019</strain>
        <tissue evidence="2">Leaf</tissue>
    </source>
</reference>
<keyword evidence="3" id="KW-1185">Reference proteome</keyword>
<dbReference type="PANTHER" id="PTHR45835">
    <property type="entry name" value="YALI0A06105P"/>
    <property type="match status" value="1"/>
</dbReference>
<sequence length="224" mass="26128">MSSAHHPQTDGQTEVLNRCLETYLRCLTMGKPQSWYKWLSMAQFWYNTTWHSAIRMTPYQALYGVVTPLHNPIVPPPSTVATVQDFIQERQELTEILKHSLNRASNRMKQQADLKRSDRQFEVGMWVFLKLHPYVQNSLRLHRYSKLSPHYFGPFKEAHGFSSTKWPLPEATPVVLQPLAILDRKLAKKGNVVKFLVHWKDSSIDDATWKDASDFQLRFPDFSI</sequence>
<dbReference type="PANTHER" id="PTHR45835:SF99">
    <property type="entry name" value="CHROMO DOMAIN-CONTAINING PROTEIN-RELATED"/>
    <property type="match status" value="1"/>
</dbReference>
<organism evidence="2 3">
    <name type="scientific">Mikania micrantha</name>
    <name type="common">bitter vine</name>
    <dbReference type="NCBI Taxonomy" id="192012"/>
    <lineage>
        <taxon>Eukaryota</taxon>
        <taxon>Viridiplantae</taxon>
        <taxon>Streptophyta</taxon>
        <taxon>Embryophyta</taxon>
        <taxon>Tracheophyta</taxon>
        <taxon>Spermatophyta</taxon>
        <taxon>Magnoliopsida</taxon>
        <taxon>eudicotyledons</taxon>
        <taxon>Gunneridae</taxon>
        <taxon>Pentapetalae</taxon>
        <taxon>asterids</taxon>
        <taxon>campanulids</taxon>
        <taxon>Asterales</taxon>
        <taxon>Asteraceae</taxon>
        <taxon>Asteroideae</taxon>
        <taxon>Heliantheae alliance</taxon>
        <taxon>Eupatorieae</taxon>
        <taxon>Mikania</taxon>
    </lineage>
</organism>
<dbReference type="GO" id="GO:0015074">
    <property type="term" value="P:DNA integration"/>
    <property type="evidence" value="ECO:0007669"/>
    <property type="project" value="InterPro"/>
</dbReference>
<dbReference type="Pfam" id="PF00385">
    <property type="entry name" value="Chromo"/>
    <property type="match status" value="1"/>
</dbReference>
<dbReference type="SUPFAM" id="SSF54160">
    <property type="entry name" value="Chromo domain-like"/>
    <property type="match status" value="1"/>
</dbReference>